<dbReference type="Pfam" id="PF06831">
    <property type="entry name" value="H2TH"/>
    <property type="match status" value="1"/>
</dbReference>
<dbReference type="InterPro" id="IPR000214">
    <property type="entry name" value="Znf_DNA_glyclase/AP_lyase"/>
</dbReference>
<dbReference type="Gene3D" id="3.20.190.10">
    <property type="entry name" value="MutM-like, N-terminal"/>
    <property type="match status" value="1"/>
</dbReference>
<feature type="domain" description="FPG-type" evidence="16">
    <location>
        <begin position="249"/>
        <end position="287"/>
    </location>
</feature>
<evidence type="ECO:0000256" key="1">
    <source>
        <dbReference type="ARBA" id="ARBA00009409"/>
    </source>
</evidence>
<evidence type="ECO:0000259" key="16">
    <source>
        <dbReference type="PROSITE" id="PS51066"/>
    </source>
</evidence>
<evidence type="ECO:0000256" key="6">
    <source>
        <dbReference type="ARBA" id="ARBA00022801"/>
    </source>
</evidence>
<dbReference type="EC" id="4.2.99.18" evidence="2"/>
<evidence type="ECO:0000256" key="9">
    <source>
        <dbReference type="ARBA" id="ARBA00023204"/>
    </source>
</evidence>
<dbReference type="SMART" id="SM00898">
    <property type="entry name" value="Fapy_DNA_glyco"/>
    <property type="match status" value="1"/>
</dbReference>
<comment type="caution">
    <text evidence="18">The sequence shown here is derived from an EMBL/GenBank/DDBJ whole genome shotgun (WGS) entry which is preliminary data.</text>
</comment>
<keyword evidence="4" id="KW-0227">DNA damage</keyword>
<dbReference type="EMBL" id="BAAARE010000025">
    <property type="protein sequence ID" value="GAA2498869.1"/>
    <property type="molecule type" value="Genomic_DNA"/>
</dbReference>
<dbReference type="Gene3D" id="1.10.8.50">
    <property type="match status" value="1"/>
</dbReference>
<keyword evidence="10" id="KW-0456">Lyase</keyword>
<evidence type="ECO:0000256" key="12">
    <source>
        <dbReference type="ARBA" id="ARBA00023295"/>
    </source>
</evidence>
<dbReference type="PANTHER" id="PTHR42697:SF1">
    <property type="entry name" value="ENDONUCLEASE 8"/>
    <property type="match status" value="1"/>
</dbReference>
<dbReference type="CDD" id="cd08971">
    <property type="entry name" value="AcNei2_N"/>
    <property type="match status" value="1"/>
</dbReference>
<feature type="region of interest" description="Disordered" evidence="15">
    <location>
        <begin position="1"/>
        <end position="30"/>
    </location>
</feature>
<dbReference type="InterPro" id="IPR010979">
    <property type="entry name" value="Ribosomal_uS13-like_H2TH"/>
</dbReference>
<dbReference type="PROSITE" id="PS01242">
    <property type="entry name" value="ZF_FPG_1"/>
    <property type="match status" value="1"/>
</dbReference>
<keyword evidence="6" id="KW-0378">Hydrolase</keyword>
<proteinExistence type="inferred from homology"/>
<keyword evidence="3" id="KW-0479">Metal-binding</keyword>
<evidence type="ECO:0000256" key="2">
    <source>
        <dbReference type="ARBA" id="ARBA00012720"/>
    </source>
</evidence>
<evidence type="ECO:0000313" key="18">
    <source>
        <dbReference type="EMBL" id="GAA2498869.1"/>
    </source>
</evidence>
<dbReference type="InterPro" id="IPR035937">
    <property type="entry name" value="FPG_N"/>
</dbReference>
<dbReference type="InterPro" id="IPR015887">
    <property type="entry name" value="DNA_glyclase_Znf_dom_DNA_BS"/>
</dbReference>
<dbReference type="InterPro" id="IPR044090">
    <property type="entry name" value="Nei2_N"/>
</dbReference>
<gene>
    <name evidence="18" type="ORF">GCM10009858_41520</name>
</gene>
<dbReference type="SUPFAM" id="SSF57716">
    <property type="entry name" value="Glucocorticoid receptor-like (DNA-binding domain)"/>
    <property type="match status" value="1"/>
</dbReference>
<keyword evidence="9" id="KW-0234">DNA repair</keyword>
<keyword evidence="5 14" id="KW-0863">Zinc-finger</keyword>
<comment type="similarity">
    <text evidence="1">Belongs to the FPG family.</text>
</comment>
<evidence type="ECO:0000313" key="19">
    <source>
        <dbReference type="Proteomes" id="UP001500730"/>
    </source>
</evidence>
<comment type="catalytic activity">
    <reaction evidence="13">
        <text>2'-deoxyribonucleotide-(2'-deoxyribose 5'-phosphate)-2'-deoxyribonucleotide-DNA = a 3'-end 2'-deoxyribonucleotide-(2,3-dehydro-2,3-deoxyribose 5'-phosphate)-DNA + a 5'-end 5'-phospho-2'-deoxyribonucleoside-DNA + H(+)</text>
        <dbReference type="Rhea" id="RHEA:66592"/>
        <dbReference type="Rhea" id="RHEA-COMP:13180"/>
        <dbReference type="Rhea" id="RHEA-COMP:16897"/>
        <dbReference type="Rhea" id="RHEA-COMP:17067"/>
        <dbReference type="ChEBI" id="CHEBI:15378"/>
        <dbReference type="ChEBI" id="CHEBI:136412"/>
        <dbReference type="ChEBI" id="CHEBI:157695"/>
        <dbReference type="ChEBI" id="CHEBI:167181"/>
        <dbReference type="EC" id="4.2.99.18"/>
    </reaction>
</comment>
<evidence type="ECO:0000256" key="10">
    <source>
        <dbReference type="ARBA" id="ARBA00023239"/>
    </source>
</evidence>
<dbReference type="InterPro" id="IPR015886">
    <property type="entry name" value="H2TH_FPG"/>
</dbReference>
<evidence type="ECO:0000256" key="4">
    <source>
        <dbReference type="ARBA" id="ARBA00022763"/>
    </source>
</evidence>
<dbReference type="PROSITE" id="PS51068">
    <property type="entry name" value="FPG_CAT"/>
    <property type="match status" value="1"/>
</dbReference>
<feature type="region of interest" description="Disordered" evidence="15">
    <location>
        <begin position="291"/>
        <end position="314"/>
    </location>
</feature>
<keyword evidence="8" id="KW-0238">DNA-binding</keyword>
<evidence type="ECO:0000256" key="15">
    <source>
        <dbReference type="SAM" id="MobiDB-lite"/>
    </source>
</evidence>
<evidence type="ECO:0000256" key="5">
    <source>
        <dbReference type="ARBA" id="ARBA00022771"/>
    </source>
</evidence>
<keyword evidence="12" id="KW-0326">Glycosidase</keyword>
<dbReference type="SUPFAM" id="SSF81624">
    <property type="entry name" value="N-terminal domain of MutM-like DNA repair proteins"/>
    <property type="match status" value="1"/>
</dbReference>
<feature type="domain" description="Formamidopyrimidine-DNA glycosylase catalytic" evidence="17">
    <location>
        <begin position="27"/>
        <end position="117"/>
    </location>
</feature>
<keyword evidence="7" id="KW-0862">Zinc</keyword>
<evidence type="ECO:0000256" key="13">
    <source>
        <dbReference type="ARBA" id="ARBA00044632"/>
    </source>
</evidence>
<evidence type="ECO:0000256" key="14">
    <source>
        <dbReference type="PROSITE-ProRule" id="PRU00391"/>
    </source>
</evidence>
<dbReference type="Pfam" id="PF01149">
    <property type="entry name" value="Fapy_DNA_glyco"/>
    <property type="match status" value="1"/>
</dbReference>
<dbReference type="PANTHER" id="PTHR42697">
    <property type="entry name" value="ENDONUCLEASE 8"/>
    <property type="match status" value="1"/>
</dbReference>
<evidence type="ECO:0000256" key="8">
    <source>
        <dbReference type="ARBA" id="ARBA00023125"/>
    </source>
</evidence>
<evidence type="ECO:0000256" key="3">
    <source>
        <dbReference type="ARBA" id="ARBA00022723"/>
    </source>
</evidence>
<sequence length="314" mass="34197">MSRLSGADVARGTNQSDGAETREGGVPEGDTVWRTATRLNEALAGREIIESDLRWPEISTADLTGRTTLEVVSRGKHVLHRVEGGLTLHSHLRMEGQWRVEATPGLAARWRRNPQLRALLAAPDWTALGLRLGMLDLVPTARESDVVGHLGPDVLGPDWDLARAVDNVAAGHVPVGQALLDQRNLAGIGTMWCAEALFLEKVPPWSPADELGRDTVERVVARAHRLIDNGRRHAVQSGTGSYRLDEAHYVHARSGRPCRRCGTTVRVAMIGEPTRERTMFYCPGCQGGLGPTDDGRPQAPLGSNRGAARSRRSY</sequence>
<evidence type="ECO:0000256" key="7">
    <source>
        <dbReference type="ARBA" id="ARBA00022833"/>
    </source>
</evidence>
<keyword evidence="19" id="KW-1185">Reference proteome</keyword>
<dbReference type="SUPFAM" id="SSF46946">
    <property type="entry name" value="S13-like H2TH domain"/>
    <property type="match status" value="1"/>
</dbReference>
<evidence type="ECO:0000259" key="17">
    <source>
        <dbReference type="PROSITE" id="PS51068"/>
    </source>
</evidence>
<accession>A0ABN3MAU8</accession>
<organism evidence="18 19">
    <name type="scientific">Terrabacter carboxydivorans</name>
    <dbReference type="NCBI Taxonomy" id="619730"/>
    <lineage>
        <taxon>Bacteria</taxon>
        <taxon>Bacillati</taxon>
        <taxon>Actinomycetota</taxon>
        <taxon>Actinomycetes</taxon>
        <taxon>Micrococcales</taxon>
        <taxon>Intrasporangiaceae</taxon>
        <taxon>Terrabacter</taxon>
    </lineage>
</organism>
<name>A0ABN3MAU8_9MICO</name>
<reference evidence="18 19" key="1">
    <citation type="journal article" date="2019" name="Int. J. Syst. Evol. Microbiol.">
        <title>The Global Catalogue of Microorganisms (GCM) 10K type strain sequencing project: providing services to taxonomists for standard genome sequencing and annotation.</title>
        <authorList>
            <consortium name="The Broad Institute Genomics Platform"/>
            <consortium name="The Broad Institute Genome Sequencing Center for Infectious Disease"/>
            <person name="Wu L."/>
            <person name="Ma J."/>
        </authorList>
    </citation>
    <scope>NUCLEOTIDE SEQUENCE [LARGE SCALE GENOMIC DNA]</scope>
    <source>
        <strain evidence="18 19">JCM 16259</strain>
    </source>
</reference>
<dbReference type="Proteomes" id="UP001500730">
    <property type="component" value="Unassembled WGS sequence"/>
</dbReference>
<evidence type="ECO:0000256" key="11">
    <source>
        <dbReference type="ARBA" id="ARBA00023268"/>
    </source>
</evidence>
<dbReference type="InterPro" id="IPR012319">
    <property type="entry name" value="FPG_cat"/>
</dbReference>
<protein>
    <recommendedName>
        <fullName evidence="2">DNA-(apurinic or apyrimidinic site) lyase</fullName>
        <ecNumber evidence="2">4.2.99.18</ecNumber>
    </recommendedName>
</protein>
<dbReference type="SMART" id="SM01232">
    <property type="entry name" value="H2TH"/>
    <property type="match status" value="1"/>
</dbReference>
<dbReference type="PROSITE" id="PS51066">
    <property type="entry name" value="ZF_FPG_2"/>
    <property type="match status" value="1"/>
</dbReference>
<keyword evidence="11" id="KW-0511">Multifunctional enzyme</keyword>